<keyword evidence="7 9" id="KW-0227">DNA damage</keyword>
<name>A0A1F7HFR0_9BACT</name>
<dbReference type="InterPro" id="IPR027417">
    <property type="entry name" value="P-loop_NTPase"/>
</dbReference>
<evidence type="ECO:0000256" key="4">
    <source>
        <dbReference type="ARBA" id="ARBA00022840"/>
    </source>
</evidence>
<dbReference type="Gene3D" id="3.40.50.300">
    <property type="entry name" value="P-loop containing nucleotide triphosphate hydrolases"/>
    <property type="match status" value="1"/>
</dbReference>
<dbReference type="GO" id="GO:0009432">
    <property type="term" value="P:SOS response"/>
    <property type="evidence" value="ECO:0007669"/>
    <property type="project" value="UniProtKB-UniRule"/>
</dbReference>
<keyword evidence="4 7" id="KW-0067">ATP-binding</keyword>
<dbReference type="PROSITE" id="PS50162">
    <property type="entry name" value="RECA_2"/>
    <property type="match status" value="1"/>
</dbReference>
<dbReference type="GO" id="GO:0003697">
    <property type="term" value="F:single-stranded DNA binding"/>
    <property type="evidence" value="ECO:0007669"/>
    <property type="project" value="UniProtKB-UniRule"/>
</dbReference>
<dbReference type="Pfam" id="PF21096">
    <property type="entry name" value="RecA_C"/>
    <property type="match status" value="1"/>
</dbReference>
<evidence type="ECO:0000313" key="12">
    <source>
        <dbReference type="EMBL" id="OGK29844.1"/>
    </source>
</evidence>
<dbReference type="CDD" id="cd00983">
    <property type="entry name" value="RecA"/>
    <property type="match status" value="1"/>
</dbReference>
<evidence type="ECO:0000256" key="5">
    <source>
        <dbReference type="ARBA" id="ARBA00023125"/>
    </source>
</evidence>
<evidence type="ECO:0000256" key="8">
    <source>
        <dbReference type="RuleBase" id="RU000526"/>
    </source>
</evidence>
<reference evidence="12 13" key="1">
    <citation type="journal article" date="2016" name="Nat. Commun.">
        <title>Thousands of microbial genomes shed light on interconnected biogeochemical processes in an aquifer system.</title>
        <authorList>
            <person name="Anantharaman K."/>
            <person name="Brown C.T."/>
            <person name="Hug L.A."/>
            <person name="Sharon I."/>
            <person name="Castelle C.J."/>
            <person name="Probst A.J."/>
            <person name="Thomas B.C."/>
            <person name="Singh A."/>
            <person name="Wilkins M.J."/>
            <person name="Karaoz U."/>
            <person name="Brodie E.L."/>
            <person name="Williams K.H."/>
            <person name="Hubbard S.S."/>
            <person name="Banfield J.F."/>
        </authorList>
    </citation>
    <scope>NUCLEOTIDE SEQUENCE [LARGE SCALE GENOMIC DNA]</scope>
</reference>
<evidence type="ECO:0000256" key="3">
    <source>
        <dbReference type="ARBA" id="ARBA00022741"/>
    </source>
</evidence>
<keyword evidence="7 8" id="KW-0234">DNA repair</keyword>
<evidence type="ECO:0000259" key="10">
    <source>
        <dbReference type="PROSITE" id="PS50162"/>
    </source>
</evidence>
<dbReference type="EMBL" id="MFZV01000056">
    <property type="protein sequence ID" value="OGK29844.1"/>
    <property type="molecule type" value="Genomic_DNA"/>
</dbReference>
<dbReference type="GO" id="GO:0005829">
    <property type="term" value="C:cytosol"/>
    <property type="evidence" value="ECO:0007669"/>
    <property type="project" value="TreeGrafter"/>
</dbReference>
<dbReference type="InterPro" id="IPR023400">
    <property type="entry name" value="RecA_C_sf"/>
</dbReference>
<comment type="subcellular location">
    <subcellularLocation>
        <location evidence="7">Cytoplasm</location>
    </subcellularLocation>
</comment>
<dbReference type="InterPro" id="IPR020584">
    <property type="entry name" value="DNA_recomb/repair_RecA_CS"/>
</dbReference>
<dbReference type="InterPro" id="IPR020587">
    <property type="entry name" value="RecA_monomer-monomer_interface"/>
</dbReference>
<keyword evidence="7" id="KW-0963">Cytoplasm</keyword>
<dbReference type="GO" id="GO:0006281">
    <property type="term" value="P:DNA repair"/>
    <property type="evidence" value="ECO:0007669"/>
    <property type="project" value="UniProtKB-UniRule"/>
</dbReference>
<dbReference type="HAMAP" id="MF_00268">
    <property type="entry name" value="RecA"/>
    <property type="match status" value="1"/>
</dbReference>
<evidence type="ECO:0000256" key="9">
    <source>
        <dbReference type="RuleBase" id="RU004527"/>
    </source>
</evidence>
<dbReference type="Pfam" id="PF00154">
    <property type="entry name" value="RecA_N"/>
    <property type="match status" value="1"/>
</dbReference>
<sequence length="338" mass="36214">MKDDKVKSQAVNIAIEQIQKQFGKGAIMKFGAGPVAAVDVISTGILPLDIALGVGGIPRGRIVEIYGPESSGKTTLCLSIISEAQKKGGIAAFIDAEHAMDPAWAKILGVKLEDLLISQPDTGEQALEIAEALIRSGGVDIVIIDSVAALVPRSEIEGEMGDSQMGLQARLMSQALRKLTGAVSKAKTTVIFTNQLRQKIGVFFGNPETTPGGLALKFYASVRIDVRKIETLKKDNQVFGARIRTKVVKNKIAPPFKLAEFVITAKGIDRDEALIESAIQEGVLTKSGSFLRLNDKMIGQGKEQVKEELLKNPKLRQTLISSIAEKVTGGKKKDAKTA</sequence>
<evidence type="ECO:0000256" key="6">
    <source>
        <dbReference type="ARBA" id="ARBA00023172"/>
    </source>
</evidence>
<keyword evidence="5 7" id="KW-0238">DNA-binding</keyword>
<dbReference type="PRINTS" id="PR00142">
    <property type="entry name" value="RECA"/>
</dbReference>
<dbReference type="GO" id="GO:0003684">
    <property type="term" value="F:damaged DNA binding"/>
    <property type="evidence" value="ECO:0007669"/>
    <property type="project" value="UniProtKB-UniRule"/>
</dbReference>
<protein>
    <recommendedName>
        <fullName evidence="2 7">Protein RecA</fullName>
    </recommendedName>
    <alternativeName>
        <fullName evidence="7 8">Recombinase A</fullName>
    </alternativeName>
</protein>
<dbReference type="AlphaFoldDB" id="A0A1F7HFR0"/>
<dbReference type="PANTHER" id="PTHR45900:SF1">
    <property type="entry name" value="MITOCHONDRIAL DNA REPAIR PROTEIN RECA HOMOLOG-RELATED"/>
    <property type="match status" value="1"/>
</dbReference>
<organism evidence="12 13">
    <name type="scientific">Candidatus Roizmanbacteria bacterium RIFCSPHIGHO2_12_FULL_33_9</name>
    <dbReference type="NCBI Taxonomy" id="1802045"/>
    <lineage>
        <taxon>Bacteria</taxon>
        <taxon>Candidatus Roizmaniibacteriota</taxon>
    </lineage>
</organism>
<evidence type="ECO:0000256" key="1">
    <source>
        <dbReference type="ARBA" id="ARBA00009391"/>
    </source>
</evidence>
<feature type="domain" description="RecA family profile 1" evidence="10">
    <location>
        <begin position="37"/>
        <end position="196"/>
    </location>
</feature>
<comment type="function">
    <text evidence="7">Can catalyze the hydrolysis of ATP in the presence of single-stranded DNA, the ATP-dependent uptake of single-stranded DNA by duplex DNA, and the ATP-dependent hybridization of homologous single-stranded DNAs. It interacts with LexA causing its activation and leading to its autocatalytic cleavage.</text>
</comment>
<proteinExistence type="inferred from homology"/>
<dbReference type="PROSITE" id="PS50163">
    <property type="entry name" value="RECA_3"/>
    <property type="match status" value="1"/>
</dbReference>
<feature type="domain" description="RecA family profile 2" evidence="11">
    <location>
        <begin position="201"/>
        <end position="273"/>
    </location>
</feature>
<dbReference type="FunFam" id="3.40.50.300:FF:000087">
    <property type="entry name" value="Recombinase RecA"/>
    <property type="match status" value="1"/>
</dbReference>
<dbReference type="NCBIfam" id="TIGR02012">
    <property type="entry name" value="tigrfam_recA"/>
    <property type="match status" value="1"/>
</dbReference>
<dbReference type="PROSITE" id="PS00321">
    <property type="entry name" value="RECA_1"/>
    <property type="match status" value="1"/>
</dbReference>
<keyword evidence="7 8" id="KW-0742">SOS response</keyword>
<dbReference type="InterPro" id="IPR013765">
    <property type="entry name" value="DNA_recomb/repair_RecA"/>
</dbReference>
<feature type="binding site" evidence="7">
    <location>
        <begin position="67"/>
        <end position="74"/>
    </location>
    <ligand>
        <name>ATP</name>
        <dbReference type="ChEBI" id="CHEBI:30616"/>
    </ligand>
</feature>
<dbReference type="GO" id="GO:0140664">
    <property type="term" value="F:ATP-dependent DNA damage sensor activity"/>
    <property type="evidence" value="ECO:0007669"/>
    <property type="project" value="InterPro"/>
</dbReference>
<accession>A0A1F7HFR0</accession>
<comment type="caution">
    <text evidence="12">The sequence shown here is derived from an EMBL/GenBank/DDBJ whole genome shotgun (WGS) entry which is preliminary data.</text>
</comment>
<comment type="similarity">
    <text evidence="1 7 9">Belongs to the RecA family.</text>
</comment>
<dbReference type="InterPro" id="IPR049428">
    <property type="entry name" value="RecA-like_N"/>
</dbReference>
<dbReference type="Proteomes" id="UP000177199">
    <property type="component" value="Unassembled WGS sequence"/>
</dbReference>
<dbReference type="SUPFAM" id="SSF52540">
    <property type="entry name" value="P-loop containing nucleoside triphosphate hydrolases"/>
    <property type="match status" value="1"/>
</dbReference>
<keyword evidence="6 7" id="KW-0233">DNA recombination</keyword>
<evidence type="ECO:0000256" key="7">
    <source>
        <dbReference type="HAMAP-Rule" id="MF_00268"/>
    </source>
</evidence>
<dbReference type="InterPro" id="IPR049261">
    <property type="entry name" value="RecA-like_C"/>
</dbReference>
<keyword evidence="3 7" id="KW-0547">Nucleotide-binding</keyword>
<evidence type="ECO:0000313" key="13">
    <source>
        <dbReference type="Proteomes" id="UP000177199"/>
    </source>
</evidence>
<dbReference type="PANTHER" id="PTHR45900">
    <property type="entry name" value="RECA"/>
    <property type="match status" value="1"/>
</dbReference>
<dbReference type="SMART" id="SM00382">
    <property type="entry name" value="AAA"/>
    <property type="match status" value="1"/>
</dbReference>
<dbReference type="SUPFAM" id="SSF54752">
    <property type="entry name" value="RecA protein, C-terminal domain"/>
    <property type="match status" value="1"/>
</dbReference>
<dbReference type="InterPro" id="IPR020588">
    <property type="entry name" value="RecA_ATP-bd"/>
</dbReference>
<evidence type="ECO:0000256" key="2">
    <source>
        <dbReference type="ARBA" id="ARBA00015553"/>
    </source>
</evidence>
<gene>
    <name evidence="7" type="primary">recA</name>
    <name evidence="12" type="ORF">A3F29_00150</name>
</gene>
<dbReference type="GO" id="GO:0006310">
    <property type="term" value="P:DNA recombination"/>
    <property type="evidence" value="ECO:0007669"/>
    <property type="project" value="UniProtKB-UniRule"/>
</dbReference>
<dbReference type="InterPro" id="IPR003593">
    <property type="entry name" value="AAA+_ATPase"/>
</dbReference>
<evidence type="ECO:0000259" key="11">
    <source>
        <dbReference type="PROSITE" id="PS50163"/>
    </source>
</evidence>
<dbReference type="GO" id="GO:0005524">
    <property type="term" value="F:ATP binding"/>
    <property type="evidence" value="ECO:0007669"/>
    <property type="project" value="UniProtKB-UniRule"/>
</dbReference>